<evidence type="ECO:0000259" key="11">
    <source>
        <dbReference type="PROSITE" id="PS51007"/>
    </source>
</evidence>
<feature type="binding site" description="covalent" evidence="8">
    <location>
        <position position="50"/>
    </location>
    <ligand>
        <name>heme c</name>
        <dbReference type="ChEBI" id="CHEBI:61717"/>
        <label>1</label>
    </ligand>
</feature>
<dbReference type="InterPro" id="IPR050597">
    <property type="entry name" value="Cytochrome_c_Oxidase_Subunit"/>
</dbReference>
<feature type="binding site" description="axial binding residue" evidence="9">
    <location>
        <position position="103"/>
    </location>
    <ligand>
        <name>heme c</name>
        <dbReference type="ChEBI" id="CHEBI:61717"/>
        <label>1</label>
    </ligand>
    <ligandPart>
        <name>Fe</name>
        <dbReference type="ChEBI" id="CHEBI:18248"/>
    </ligandPart>
</feature>
<dbReference type="GO" id="GO:0005506">
    <property type="term" value="F:iron ion binding"/>
    <property type="evidence" value="ECO:0007669"/>
    <property type="project" value="InterPro"/>
</dbReference>
<keyword evidence="13" id="KW-1185">Reference proteome</keyword>
<comment type="PTM">
    <text evidence="8">Binds 2 heme c groups covalently per subunit.</text>
</comment>
<proteinExistence type="predicted"/>
<dbReference type="GO" id="GO:0042597">
    <property type="term" value="C:periplasmic space"/>
    <property type="evidence" value="ECO:0007669"/>
    <property type="project" value="UniProtKB-SubCell"/>
</dbReference>
<feature type="binding site" description="covalent" evidence="8">
    <location>
        <position position="157"/>
    </location>
    <ligand>
        <name>heme c</name>
        <dbReference type="ChEBI" id="CHEBI:61717"/>
        <label>2</label>
    </ligand>
</feature>
<dbReference type="AlphaFoldDB" id="A0A4Q0SI24"/>
<dbReference type="PROSITE" id="PS51007">
    <property type="entry name" value="CYTC"/>
    <property type="match status" value="2"/>
</dbReference>
<evidence type="ECO:0000313" key="12">
    <source>
        <dbReference type="EMBL" id="RXH38108.1"/>
    </source>
</evidence>
<comment type="subcellular location">
    <subcellularLocation>
        <location evidence="1">Periplasm</location>
    </subcellularLocation>
</comment>
<evidence type="ECO:0000256" key="3">
    <source>
        <dbReference type="ARBA" id="ARBA00022617"/>
    </source>
</evidence>
<feature type="binding site" description="covalent" evidence="8">
    <location>
        <position position="53"/>
    </location>
    <ligand>
        <name>heme c</name>
        <dbReference type="ChEBI" id="CHEBI:61717"/>
        <label>1</label>
    </ligand>
</feature>
<feature type="binding site" description="covalent" evidence="8">
    <location>
        <position position="154"/>
    </location>
    <ligand>
        <name>heme c</name>
        <dbReference type="ChEBI" id="CHEBI:61717"/>
        <label>2</label>
    </ligand>
</feature>
<dbReference type="Pfam" id="PF13442">
    <property type="entry name" value="Cytochrome_CBB3"/>
    <property type="match status" value="1"/>
</dbReference>
<evidence type="ECO:0000256" key="10">
    <source>
        <dbReference type="SAM" id="SignalP"/>
    </source>
</evidence>
<name>A0A4Q0SI24_9BRAD</name>
<dbReference type="Proteomes" id="UP000289546">
    <property type="component" value="Unassembled WGS sequence"/>
</dbReference>
<comment type="caution">
    <text evidence="12">The sequence shown here is derived from an EMBL/GenBank/DDBJ whole genome shotgun (WGS) entry which is preliminary data.</text>
</comment>
<evidence type="ECO:0000256" key="4">
    <source>
        <dbReference type="ARBA" id="ARBA00022723"/>
    </source>
</evidence>
<dbReference type="InterPro" id="IPR036909">
    <property type="entry name" value="Cyt_c-like_dom_sf"/>
</dbReference>
<keyword evidence="5" id="KW-0574">Periplasm</keyword>
<dbReference type="InterPro" id="IPR009056">
    <property type="entry name" value="Cyt_c-like_dom"/>
</dbReference>
<dbReference type="GO" id="GO:0020037">
    <property type="term" value="F:heme binding"/>
    <property type="evidence" value="ECO:0007669"/>
    <property type="project" value="InterPro"/>
</dbReference>
<evidence type="ECO:0000256" key="8">
    <source>
        <dbReference type="PIRSR" id="PIRSR000005-1"/>
    </source>
</evidence>
<dbReference type="InterPro" id="IPR024167">
    <property type="entry name" value="Cytochrome_c4-like"/>
</dbReference>
<dbReference type="SUPFAM" id="SSF46626">
    <property type="entry name" value="Cytochrome c"/>
    <property type="match status" value="2"/>
</dbReference>
<feature type="binding site" description="axial binding residue" evidence="9">
    <location>
        <position position="158"/>
    </location>
    <ligand>
        <name>heme c</name>
        <dbReference type="ChEBI" id="CHEBI:61717"/>
        <label>2</label>
    </ligand>
    <ligandPart>
        <name>Fe</name>
        <dbReference type="ChEBI" id="CHEBI:18248"/>
    </ligandPart>
</feature>
<keyword evidence="3 8" id="KW-0349">Heme</keyword>
<dbReference type="RefSeq" id="WP_164935851.1">
    <property type="nucleotide sequence ID" value="NZ_LBJC01000028.1"/>
</dbReference>
<sequence>MKTIGILATLALLATAAAAFAQTAAPSEGQAATASPGVLDGKSLFRAKTCVACHGRDGAKAIQNYPDLAGQDAKYMLAQMAAITDGSRVSGPDPRGYPRTQGMKDVMHLTSAEERAAIAEFLASQPTPKPRPLEPAPDGARLAAGKDAYLKSGCGTCHGPDGSKPLATYPLIAGQKRDYVALQMTEIRDGIRKGGKVATMLPFAKKLDDAKIALIADYLSQVERGPK</sequence>
<dbReference type="GO" id="GO:0009055">
    <property type="term" value="F:electron transfer activity"/>
    <property type="evidence" value="ECO:0007669"/>
    <property type="project" value="InterPro"/>
</dbReference>
<organism evidence="12 13">
    <name type="scientific">Bradyrhizobium nanningense</name>
    <dbReference type="NCBI Taxonomy" id="1325118"/>
    <lineage>
        <taxon>Bacteria</taxon>
        <taxon>Pseudomonadati</taxon>
        <taxon>Pseudomonadota</taxon>
        <taxon>Alphaproteobacteria</taxon>
        <taxon>Hyphomicrobiales</taxon>
        <taxon>Nitrobacteraceae</taxon>
        <taxon>Bradyrhizobium</taxon>
    </lineage>
</organism>
<accession>A0A4Q0SI24</accession>
<evidence type="ECO:0000256" key="7">
    <source>
        <dbReference type="ARBA" id="ARBA00023004"/>
    </source>
</evidence>
<evidence type="ECO:0000256" key="9">
    <source>
        <dbReference type="PIRSR" id="PIRSR000005-2"/>
    </source>
</evidence>
<evidence type="ECO:0000256" key="1">
    <source>
        <dbReference type="ARBA" id="ARBA00004418"/>
    </source>
</evidence>
<keyword evidence="6" id="KW-0249">Electron transport</keyword>
<evidence type="ECO:0000256" key="5">
    <source>
        <dbReference type="ARBA" id="ARBA00022764"/>
    </source>
</evidence>
<keyword evidence="4 9" id="KW-0479">Metal-binding</keyword>
<reference evidence="12 13" key="1">
    <citation type="submission" date="2015-04" db="EMBL/GenBank/DDBJ databases">
        <title>Comparative genomics of rhizobia nodulating Arachis hypogaea in China.</title>
        <authorList>
            <person name="Li Y."/>
        </authorList>
    </citation>
    <scope>NUCLEOTIDE SEQUENCE [LARGE SCALE GENOMIC DNA]</scope>
    <source>
        <strain evidence="12 13">CCBAU 51757</strain>
    </source>
</reference>
<evidence type="ECO:0000256" key="6">
    <source>
        <dbReference type="ARBA" id="ARBA00022982"/>
    </source>
</evidence>
<keyword evidence="7 9" id="KW-0408">Iron</keyword>
<feature type="domain" description="Cytochrome c" evidence="11">
    <location>
        <begin position="36"/>
        <end position="126"/>
    </location>
</feature>
<dbReference type="PIRSF" id="PIRSF000005">
    <property type="entry name" value="Cytochrome_c4"/>
    <property type="match status" value="1"/>
</dbReference>
<dbReference type="EMBL" id="LBJQ01000006">
    <property type="protein sequence ID" value="RXH38108.1"/>
    <property type="molecule type" value="Genomic_DNA"/>
</dbReference>
<evidence type="ECO:0000256" key="2">
    <source>
        <dbReference type="ARBA" id="ARBA00022448"/>
    </source>
</evidence>
<dbReference type="PANTHER" id="PTHR33751">
    <property type="entry name" value="CBB3-TYPE CYTOCHROME C OXIDASE SUBUNIT FIXP"/>
    <property type="match status" value="1"/>
</dbReference>
<dbReference type="Pfam" id="PF00034">
    <property type="entry name" value="Cytochrom_C"/>
    <property type="match status" value="1"/>
</dbReference>
<dbReference type="Gene3D" id="1.10.760.10">
    <property type="entry name" value="Cytochrome c-like domain"/>
    <property type="match status" value="2"/>
</dbReference>
<feature type="binding site" description="axial binding residue" evidence="9">
    <location>
        <position position="200"/>
    </location>
    <ligand>
        <name>heme c</name>
        <dbReference type="ChEBI" id="CHEBI:61717"/>
        <label>2</label>
    </ligand>
    <ligandPart>
        <name>Fe</name>
        <dbReference type="ChEBI" id="CHEBI:18248"/>
    </ligandPart>
</feature>
<feature type="binding site" description="axial binding residue" evidence="9">
    <location>
        <position position="54"/>
    </location>
    <ligand>
        <name>heme c</name>
        <dbReference type="ChEBI" id="CHEBI:61717"/>
        <label>1</label>
    </ligand>
    <ligandPart>
        <name>Fe</name>
        <dbReference type="ChEBI" id="CHEBI:18248"/>
    </ligandPart>
</feature>
<feature type="signal peptide" evidence="10">
    <location>
        <begin position="1"/>
        <end position="21"/>
    </location>
</feature>
<feature type="chain" id="PRO_5020476931" description="Cytochrome c domain-containing protein" evidence="10">
    <location>
        <begin position="22"/>
        <end position="227"/>
    </location>
</feature>
<evidence type="ECO:0000313" key="13">
    <source>
        <dbReference type="Proteomes" id="UP000289546"/>
    </source>
</evidence>
<dbReference type="PANTHER" id="PTHR33751:SF9">
    <property type="entry name" value="CYTOCHROME C4"/>
    <property type="match status" value="1"/>
</dbReference>
<gene>
    <name evidence="12" type="ORF">XH99_02350</name>
</gene>
<feature type="domain" description="Cytochrome c" evidence="11">
    <location>
        <begin position="140"/>
        <end position="223"/>
    </location>
</feature>
<keyword evidence="2" id="KW-0813">Transport</keyword>
<protein>
    <recommendedName>
        <fullName evidence="11">Cytochrome c domain-containing protein</fullName>
    </recommendedName>
</protein>
<keyword evidence="10" id="KW-0732">Signal</keyword>